<dbReference type="InterPro" id="IPR019557">
    <property type="entry name" value="AminoTfrase-like_pln_mobile"/>
</dbReference>
<dbReference type="AlphaFoldDB" id="A0A9D4VPE5"/>
<evidence type="ECO:0000259" key="2">
    <source>
        <dbReference type="Pfam" id="PF10536"/>
    </source>
</evidence>
<dbReference type="PANTHER" id="PTHR46033">
    <property type="entry name" value="PROTEIN MAIN-LIKE 2"/>
    <property type="match status" value="1"/>
</dbReference>
<feature type="compositionally biased region" description="Low complexity" evidence="1">
    <location>
        <begin position="287"/>
        <end position="306"/>
    </location>
</feature>
<dbReference type="Pfam" id="PF10536">
    <property type="entry name" value="PMD"/>
    <property type="match status" value="1"/>
</dbReference>
<dbReference type="InterPro" id="IPR044824">
    <property type="entry name" value="MAIN-like"/>
</dbReference>
<accession>A0A9D4VPE5</accession>
<dbReference type="GO" id="GO:0010073">
    <property type="term" value="P:meristem maintenance"/>
    <property type="evidence" value="ECO:0007669"/>
    <property type="project" value="InterPro"/>
</dbReference>
<evidence type="ECO:0000313" key="4">
    <source>
        <dbReference type="Proteomes" id="UP001058974"/>
    </source>
</evidence>
<dbReference type="EMBL" id="JAMSHJ010000007">
    <property type="protein sequence ID" value="KAI5387719.1"/>
    <property type="molecule type" value="Genomic_DNA"/>
</dbReference>
<sequence length="313" mass="36343">MYAQKWAAHGMSYNRCPRHCITQYRNLLDHLRPTNFIWRPYLNLDHDHEVNAEDTAVWTACTPIIRFTIVEMHNSDCVKLQFSMPQNIPDPPASLGEWHLRKVNDQWNFNPWQSFARYECRKWKHYHDHVLTDAVMPNEEKPSRTYMTWYRSVGFQFITEDMYLYHPCQQTYTSDTSTSNPQQHCQTRYTHTPLSVKPFVPQTHKHTTQTCHTPNPNTKSIPHTTTNKLIINQRSNIASYPTHHPTKAALARTPNDHSTPIAHPPTIAKNPKPHKTKTSNNLISTKHPNNLSSLSSTHHSHPCLPSIVSVAHQ</sequence>
<dbReference type="PANTHER" id="PTHR46033:SF8">
    <property type="entry name" value="PROTEIN MAINTENANCE OF MERISTEMS-LIKE"/>
    <property type="match status" value="1"/>
</dbReference>
<feature type="region of interest" description="Disordered" evidence="1">
    <location>
        <begin position="247"/>
        <end position="313"/>
    </location>
</feature>
<dbReference type="Proteomes" id="UP001058974">
    <property type="component" value="Chromosome 7"/>
</dbReference>
<name>A0A9D4VPE5_PEA</name>
<reference evidence="3 4" key="1">
    <citation type="journal article" date="2022" name="Nat. Genet.">
        <title>Improved pea reference genome and pan-genome highlight genomic features and evolutionary characteristics.</title>
        <authorList>
            <person name="Yang T."/>
            <person name="Liu R."/>
            <person name="Luo Y."/>
            <person name="Hu S."/>
            <person name="Wang D."/>
            <person name="Wang C."/>
            <person name="Pandey M.K."/>
            <person name="Ge S."/>
            <person name="Xu Q."/>
            <person name="Li N."/>
            <person name="Li G."/>
            <person name="Huang Y."/>
            <person name="Saxena R.K."/>
            <person name="Ji Y."/>
            <person name="Li M."/>
            <person name="Yan X."/>
            <person name="He Y."/>
            <person name="Liu Y."/>
            <person name="Wang X."/>
            <person name="Xiang C."/>
            <person name="Varshney R.K."/>
            <person name="Ding H."/>
            <person name="Gao S."/>
            <person name="Zong X."/>
        </authorList>
    </citation>
    <scope>NUCLEOTIDE SEQUENCE [LARGE SCALE GENOMIC DNA]</scope>
    <source>
        <strain evidence="3 4">cv. Zhongwan 6</strain>
    </source>
</reference>
<evidence type="ECO:0000256" key="1">
    <source>
        <dbReference type="SAM" id="MobiDB-lite"/>
    </source>
</evidence>
<comment type="caution">
    <text evidence="3">The sequence shown here is derived from an EMBL/GenBank/DDBJ whole genome shotgun (WGS) entry which is preliminary data.</text>
</comment>
<gene>
    <name evidence="3" type="ORF">KIW84_073710</name>
</gene>
<keyword evidence="4" id="KW-1185">Reference proteome</keyword>
<evidence type="ECO:0000313" key="3">
    <source>
        <dbReference type="EMBL" id="KAI5387719.1"/>
    </source>
</evidence>
<dbReference type="Gramene" id="Psat07G0371000-T1">
    <property type="protein sequence ID" value="KAI5387719.1"/>
    <property type="gene ID" value="KIW84_073710"/>
</dbReference>
<feature type="domain" description="Aminotransferase-like plant mobile" evidence="2">
    <location>
        <begin position="3"/>
        <end position="151"/>
    </location>
</feature>
<proteinExistence type="predicted"/>
<protein>
    <recommendedName>
        <fullName evidence="2">Aminotransferase-like plant mobile domain-containing protein</fullName>
    </recommendedName>
</protein>
<organism evidence="3 4">
    <name type="scientific">Pisum sativum</name>
    <name type="common">Garden pea</name>
    <name type="synonym">Lathyrus oleraceus</name>
    <dbReference type="NCBI Taxonomy" id="3888"/>
    <lineage>
        <taxon>Eukaryota</taxon>
        <taxon>Viridiplantae</taxon>
        <taxon>Streptophyta</taxon>
        <taxon>Embryophyta</taxon>
        <taxon>Tracheophyta</taxon>
        <taxon>Spermatophyta</taxon>
        <taxon>Magnoliopsida</taxon>
        <taxon>eudicotyledons</taxon>
        <taxon>Gunneridae</taxon>
        <taxon>Pentapetalae</taxon>
        <taxon>rosids</taxon>
        <taxon>fabids</taxon>
        <taxon>Fabales</taxon>
        <taxon>Fabaceae</taxon>
        <taxon>Papilionoideae</taxon>
        <taxon>50 kb inversion clade</taxon>
        <taxon>NPAAA clade</taxon>
        <taxon>Hologalegina</taxon>
        <taxon>IRL clade</taxon>
        <taxon>Fabeae</taxon>
        <taxon>Lathyrus</taxon>
    </lineage>
</organism>